<accession>A0A8S1V9K2</accession>
<reference evidence="1" key="1">
    <citation type="submission" date="2021-01" db="EMBL/GenBank/DDBJ databases">
        <authorList>
            <consortium name="Genoscope - CEA"/>
            <person name="William W."/>
        </authorList>
    </citation>
    <scope>NUCLEOTIDE SEQUENCE</scope>
</reference>
<dbReference type="AlphaFoldDB" id="A0A8S1V9K2"/>
<dbReference type="EMBL" id="CAJJDP010000062">
    <property type="protein sequence ID" value="CAD8173900.1"/>
    <property type="molecule type" value="Genomic_DNA"/>
</dbReference>
<name>A0A8S1V9K2_PAROT</name>
<evidence type="ECO:0000313" key="2">
    <source>
        <dbReference type="Proteomes" id="UP000683925"/>
    </source>
</evidence>
<keyword evidence="2" id="KW-1185">Reference proteome</keyword>
<evidence type="ECO:0000313" key="1">
    <source>
        <dbReference type="EMBL" id="CAD8173900.1"/>
    </source>
</evidence>
<gene>
    <name evidence="1" type="ORF">POCTA_138.1.T0630003</name>
</gene>
<sequence>MCQKCNRLQQKYRITRIGIIFWKLVTPKLLLIVNIQTSKVWQMGCDQQEWWLQKIIIQVQVVNYYFSNLIQCEWGEEYQISGMWIELEDKFCQQFEIRLKFKLK</sequence>
<organism evidence="1 2">
    <name type="scientific">Paramecium octaurelia</name>
    <dbReference type="NCBI Taxonomy" id="43137"/>
    <lineage>
        <taxon>Eukaryota</taxon>
        <taxon>Sar</taxon>
        <taxon>Alveolata</taxon>
        <taxon>Ciliophora</taxon>
        <taxon>Intramacronucleata</taxon>
        <taxon>Oligohymenophorea</taxon>
        <taxon>Peniculida</taxon>
        <taxon>Parameciidae</taxon>
        <taxon>Paramecium</taxon>
    </lineage>
</organism>
<comment type="caution">
    <text evidence="1">The sequence shown here is derived from an EMBL/GenBank/DDBJ whole genome shotgun (WGS) entry which is preliminary data.</text>
</comment>
<protein>
    <submittedName>
        <fullName evidence="1">Uncharacterized protein</fullName>
    </submittedName>
</protein>
<proteinExistence type="predicted"/>
<dbReference type="Proteomes" id="UP000683925">
    <property type="component" value="Unassembled WGS sequence"/>
</dbReference>